<feature type="transmembrane region" description="Helical" evidence="6">
    <location>
        <begin position="420"/>
        <end position="437"/>
    </location>
</feature>
<evidence type="ECO:0000313" key="7">
    <source>
        <dbReference type="EMBL" id="KAI5077654.1"/>
    </source>
</evidence>
<keyword evidence="3 6" id="KW-0812">Transmembrane</keyword>
<evidence type="ECO:0000256" key="5">
    <source>
        <dbReference type="ARBA" id="ARBA00023136"/>
    </source>
</evidence>
<feature type="transmembrane region" description="Helical" evidence="6">
    <location>
        <begin position="33"/>
        <end position="57"/>
    </location>
</feature>
<feature type="transmembrane region" description="Helical" evidence="6">
    <location>
        <begin position="101"/>
        <end position="120"/>
    </location>
</feature>
<keyword evidence="8" id="KW-1185">Reference proteome</keyword>
<feature type="transmembrane region" description="Helical" evidence="6">
    <location>
        <begin position="380"/>
        <end position="399"/>
    </location>
</feature>
<sequence>MEIEEMELTHDGTLDIKGKPACRRATGGFSSSIFILVNQGLMCVSLYGVSVNLVIYLTEVLREGDSSAAANTSNWQGAQYFFSFVGGFLGDAYLGRYTSALLFQLVFLIGIILAALSATLDSLRPPACEVANINCQNASKTQIGLFYGALYIIALGYGCYQPNVLSFGADQFDEEHPKERVKKLEFFNWFYVALTLGTFFASTLLAYIENEGRWALGFWLATGAGALALSMFLAPTGRYRFHRTGGNPLCRVAQVLAAAFRKRHVKTPVQSEQLYEVTNAESAIAGSRKIFHSKTLRFFDKAATVIESDLDKGTQQIKENPWRLCTVTQVEELKWLCRMLPVWACTILYTTAYTQVYSLFVIQGAAMDTQLGRFNVPPASLYAVDCVTVVVCVVAYNYWLLPQARKWTGQDEGFTGLQRIGIGMPVIALAMVEAGLVEMVRRRKVRLLGNLSILWQIPLYVTTGISETFTYIGLMHFFYDQAPDAMRSLGSALPQASVALGNYVSSLLITIVSKLSGNPGWVPDSIDDGHLDYFFSLLSALSLGNFALFFLSSMYYQYTLRKDLSPSAQALPFLFADDADNEEPRIHP</sequence>
<evidence type="ECO:0000256" key="2">
    <source>
        <dbReference type="ARBA" id="ARBA00005982"/>
    </source>
</evidence>
<evidence type="ECO:0000256" key="4">
    <source>
        <dbReference type="ARBA" id="ARBA00022989"/>
    </source>
</evidence>
<feature type="transmembrane region" description="Helical" evidence="6">
    <location>
        <begin position="457"/>
        <end position="479"/>
    </location>
</feature>
<dbReference type="Proteomes" id="UP000886520">
    <property type="component" value="Chromosome 7"/>
</dbReference>
<dbReference type="SUPFAM" id="SSF103473">
    <property type="entry name" value="MFS general substrate transporter"/>
    <property type="match status" value="1"/>
</dbReference>
<feature type="transmembrane region" description="Helical" evidence="6">
    <location>
        <begin position="491"/>
        <end position="513"/>
    </location>
</feature>
<feature type="transmembrane region" description="Helical" evidence="6">
    <location>
        <begin position="214"/>
        <end position="234"/>
    </location>
</feature>
<dbReference type="InterPro" id="IPR036259">
    <property type="entry name" value="MFS_trans_sf"/>
</dbReference>
<dbReference type="OrthoDB" id="8904098at2759"/>
<reference evidence="7" key="1">
    <citation type="submission" date="2021-01" db="EMBL/GenBank/DDBJ databases">
        <title>Adiantum capillus-veneris genome.</title>
        <authorList>
            <person name="Fang Y."/>
            <person name="Liao Q."/>
        </authorList>
    </citation>
    <scope>NUCLEOTIDE SEQUENCE</scope>
    <source>
        <strain evidence="7">H3</strain>
        <tissue evidence="7">Leaf</tissue>
    </source>
</reference>
<evidence type="ECO:0000256" key="6">
    <source>
        <dbReference type="SAM" id="Phobius"/>
    </source>
</evidence>
<dbReference type="Pfam" id="PF00854">
    <property type="entry name" value="PTR2"/>
    <property type="match status" value="1"/>
</dbReference>
<feature type="transmembrane region" description="Helical" evidence="6">
    <location>
        <begin position="186"/>
        <end position="208"/>
    </location>
</feature>
<feature type="transmembrane region" description="Helical" evidence="6">
    <location>
        <begin position="533"/>
        <end position="556"/>
    </location>
</feature>
<feature type="transmembrane region" description="Helical" evidence="6">
    <location>
        <begin position="77"/>
        <end position="94"/>
    </location>
</feature>
<dbReference type="PANTHER" id="PTHR11654">
    <property type="entry name" value="OLIGOPEPTIDE TRANSPORTER-RELATED"/>
    <property type="match status" value="1"/>
</dbReference>
<keyword evidence="4 6" id="KW-1133">Transmembrane helix</keyword>
<dbReference type="AlphaFoldDB" id="A0A9D4V0Y0"/>
<dbReference type="Gene3D" id="1.20.1250.20">
    <property type="entry name" value="MFS general substrate transporter like domains"/>
    <property type="match status" value="1"/>
</dbReference>
<dbReference type="GO" id="GO:0016020">
    <property type="term" value="C:membrane"/>
    <property type="evidence" value="ECO:0007669"/>
    <property type="project" value="UniProtKB-SubCell"/>
</dbReference>
<gene>
    <name evidence="7" type="ORF">GOP47_0007478</name>
</gene>
<feature type="transmembrane region" description="Helical" evidence="6">
    <location>
        <begin position="145"/>
        <end position="165"/>
    </location>
</feature>
<evidence type="ECO:0000256" key="3">
    <source>
        <dbReference type="ARBA" id="ARBA00022692"/>
    </source>
</evidence>
<protein>
    <submittedName>
        <fullName evidence="7">Uncharacterized protein</fullName>
    </submittedName>
</protein>
<dbReference type="InterPro" id="IPR000109">
    <property type="entry name" value="POT_fam"/>
</dbReference>
<evidence type="ECO:0000313" key="8">
    <source>
        <dbReference type="Proteomes" id="UP000886520"/>
    </source>
</evidence>
<accession>A0A9D4V0Y0</accession>
<proteinExistence type="inferred from homology"/>
<feature type="transmembrane region" description="Helical" evidence="6">
    <location>
        <begin position="340"/>
        <end position="360"/>
    </location>
</feature>
<comment type="caution">
    <text evidence="7">The sequence shown here is derived from an EMBL/GenBank/DDBJ whole genome shotgun (WGS) entry which is preliminary data.</text>
</comment>
<name>A0A9D4V0Y0_ADICA</name>
<dbReference type="GO" id="GO:0022857">
    <property type="term" value="F:transmembrane transporter activity"/>
    <property type="evidence" value="ECO:0007669"/>
    <property type="project" value="InterPro"/>
</dbReference>
<dbReference type="EMBL" id="JABFUD020000007">
    <property type="protein sequence ID" value="KAI5077654.1"/>
    <property type="molecule type" value="Genomic_DNA"/>
</dbReference>
<keyword evidence="5 6" id="KW-0472">Membrane</keyword>
<comment type="subcellular location">
    <subcellularLocation>
        <location evidence="1">Membrane</location>
        <topology evidence="1">Multi-pass membrane protein</topology>
    </subcellularLocation>
</comment>
<evidence type="ECO:0000256" key="1">
    <source>
        <dbReference type="ARBA" id="ARBA00004141"/>
    </source>
</evidence>
<comment type="similarity">
    <text evidence="2">Belongs to the major facilitator superfamily. Proton-dependent oligopeptide transporter (POT/PTR) (TC 2.A.17) family.</text>
</comment>
<organism evidence="7 8">
    <name type="scientific">Adiantum capillus-veneris</name>
    <name type="common">Maidenhair fern</name>
    <dbReference type="NCBI Taxonomy" id="13818"/>
    <lineage>
        <taxon>Eukaryota</taxon>
        <taxon>Viridiplantae</taxon>
        <taxon>Streptophyta</taxon>
        <taxon>Embryophyta</taxon>
        <taxon>Tracheophyta</taxon>
        <taxon>Polypodiopsida</taxon>
        <taxon>Polypodiidae</taxon>
        <taxon>Polypodiales</taxon>
        <taxon>Pteridineae</taxon>
        <taxon>Pteridaceae</taxon>
        <taxon>Vittarioideae</taxon>
        <taxon>Adiantum</taxon>
    </lineage>
</organism>